<dbReference type="Proteomes" id="UP000030746">
    <property type="component" value="Unassembled WGS sequence"/>
</dbReference>
<evidence type="ECO:0000256" key="11">
    <source>
        <dbReference type="ARBA" id="ARBA00026108"/>
    </source>
</evidence>
<evidence type="ECO:0000256" key="12">
    <source>
        <dbReference type="PROSITE-ProRule" id="PRU01379"/>
    </source>
</evidence>
<dbReference type="HOGENOM" id="CLU_007523_3_1_1"/>
<reference evidence="15 16" key="1">
    <citation type="journal article" date="2013" name="Nature">
        <title>Insights into bilaterian evolution from three spiralian genomes.</title>
        <authorList>
            <person name="Simakov O."/>
            <person name="Marletaz F."/>
            <person name="Cho S.J."/>
            <person name="Edsinger-Gonzales E."/>
            <person name="Havlak P."/>
            <person name="Hellsten U."/>
            <person name="Kuo D.H."/>
            <person name="Larsson T."/>
            <person name="Lv J."/>
            <person name="Arendt D."/>
            <person name="Savage R."/>
            <person name="Osoegawa K."/>
            <person name="de Jong P."/>
            <person name="Grimwood J."/>
            <person name="Chapman J.A."/>
            <person name="Shapiro H."/>
            <person name="Aerts A."/>
            <person name="Otillar R.P."/>
            <person name="Terry A.Y."/>
            <person name="Boore J.L."/>
            <person name="Grigoriev I.V."/>
            <person name="Lindberg D.R."/>
            <person name="Seaver E.C."/>
            <person name="Weisblat D.A."/>
            <person name="Putnam N.H."/>
            <person name="Rokhsar D.S."/>
        </authorList>
    </citation>
    <scope>NUCLEOTIDE SEQUENCE [LARGE SCALE GENOMIC DNA]</scope>
</reference>
<evidence type="ECO:0000256" key="2">
    <source>
        <dbReference type="ARBA" id="ARBA00004496"/>
    </source>
</evidence>
<dbReference type="OrthoDB" id="10253041at2759"/>
<dbReference type="OMA" id="LMHGCID"/>
<feature type="active site" description="Proton donor/acceptor" evidence="12">
    <location>
        <position position="554"/>
    </location>
</feature>
<dbReference type="STRING" id="225164.V4B554"/>
<evidence type="ECO:0000256" key="13">
    <source>
        <dbReference type="SAM" id="MobiDB-lite"/>
    </source>
</evidence>
<dbReference type="PANTHER" id="PTHR12756">
    <property type="entry name" value="CYTOSOLIC CARBOXYPEPTIDASE"/>
    <property type="match status" value="1"/>
</dbReference>
<evidence type="ECO:0000313" key="16">
    <source>
        <dbReference type="Proteomes" id="UP000030746"/>
    </source>
</evidence>
<dbReference type="GO" id="GO:0008270">
    <property type="term" value="F:zinc ion binding"/>
    <property type="evidence" value="ECO:0007669"/>
    <property type="project" value="InterPro"/>
</dbReference>
<sequence length="657" mass="74449">MEFRSGNLLFTSKFDSGNLANVERVCKDEDEGGGGKSSCIDLKPDYEYNVWTKPDCAGTEYENGNRSWFYFGIRGWAPNRLIKINIMNLNRQGKLYSQGHTPFVKTIPGKPKWERLRDRPSFEMVDGQFILSFIYRFPEFKGSTTYFAFCFPWSYTESQNQMSELDNRFEKCKTFDTSTPVNSIYYHRELVCLTLDKLRVDLLTITSCHGITKDTEPRFDKHLFPDQRNPRCKRFKGKKVYFLSSRVHPGETPGSFVYNGFLEFILREKDPRAIQLRKQYVFKLIPMLNPDGVMRGHYRTDPRGVNLNRVYLDPSPALHPSIYAAKSLLVYHHIYNRNISEGETETFQIGFPTSENLEFSPQSTSRTVVPNSASCDDISDTETGANAVVNSELRLQLSELTMSEDYRGDSAFTDKLSDSDPNLETEHLGNEGSEDEGDYVPSSNINAPHLVNPKLLTILPSDSGIAFYVDLHGHASKRGAFIYGNYVENEEMQVDNMLYTKLISLNTAHFDFTGCNFSERNMYSKDKRDGMSKEGSGRVSTLKAIGIIHSYTLECNYNTGRMVNPVPPAQNDDGRATPPPLAGFPPKYTQAHYEEIGKALAIAALDMTDSNPWSRIGSSEHCSLQGVRESVRRFLRSLRGGPRGGKNGLSRIMNRIG</sequence>
<dbReference type="RefSeq" id="XP_009044173.1">
    <property type="nucleotide sequence ID" value="XM_009045925.1"/>
</dbReference>
<keyword evidence="5" id="KW-0645">Protease</keyword>
<feature type="domain" description="Peptidase M14" evidence="14">
    <location>
        <begin position="151"/>
        <end position="608"/>
    </location>
</feature>
<evidence type="ECO:0000256" key="3">
    <source>
        <dbReference type="ARBA" id="ARBA00005988"/>
    </source>
</evidence>
<dbReference type="Gene3D" id="2.60.40.3120">
    <property type="match status" value="1"/>
</dbReference>
<dbReference type="GO" id="GO:0005737">
    <property type="term" value="C:cytoplasm"/>
    <property type="evidence" value="ECO:0007669"/>
    <property type="project" value="UniProtKB-SubCell"/>
</dbReference>
<comment type="cofactor">
    <cofactor evidence="1">
        <name>Zn(2+)</name>
        <dbReference type="ChEBI" id="CHEBI:29105"/>
    </cofactor>
</comment>
<evidence type="ECO:0000313" key="15">
    <source>
        <dbReference type="EMBL" id="ESP05628.1"/>
    </source>
</evidence>
<dbReference type="EC" id="3.4.17.24" evidence="11"/>
<proteinExistence type="inferred from homology"/>
<dbReference type="GO" id="GO:0004181">
    <property type="term" value="F:metallocarboxypeptidase activity"/>
    <property type="evidence" value="ECO:0007669"/>
    <property type="project" value="InterPro"/>
</dbReference>
<evidence type="ECO:0000256" key="7">
    <source>
        <dbReference type="ARBA" id="ARBA00022801"/>
    </source>
</evidence>
<keyword evidence="8" id="KW-0862">Zinc</keyword>
<dbReference type="KEGG" id="lgi:LOTGIDRAFT_102525"/>
<comment type="similarity">
    <text evidence="3 12">Belongs to the peptidase M14 family.</text>
</comment>
<gene>
    <name evidence="15" type="ORF">LOTGIDRAFT_102525</name>
</gene>
<accession>V4B554</accession>
<keyword evidence="16" id="KW-1185">Reference proteome</keyword>
<keyword evidence="6" id="KW-0479">Metal-binding</keyword>
<dbReference type="Gene3D" id="3.40.630.10">
    <property type="entry name" value="Zn peptidases"/>
    <property type="match status" value="2"/>
</dbReference>
<dbReference type="InterPro" id="IPR034286">
    <property type="entry name" value="M14_AGBL5-like"/>
</dbReference>
<dbReference type="CTD" id="20229621"/>
<evidence type="ECO:0000256" key="6">
    <source>
        <dbReference type="ARBA" id="ARBA00022723"/>
    </source>
</evidence>
<dbReference type="EMBL" id="KB199650">
    <property type="protein sequence ID" value="ESP05628.1"/>
    <property type="molecule type" value="Genomic_DNA"/>
</dbReference>
<evidence type="ECO:0000256" key="9">
    <source>
        <dbReference type="ARBA" id="ARBA00023049"/>
    </source>
</evidence>
<evidence type="ECO:0000256" key="8">
    <source>
        <dbReference type="ARBA" id="ARBA00022833"/>
    </source>
</evidence>
<keyword evidence="7" id="KW-0378">Hydrolase</keyword>
<evidence type="ECO:0000256" key="4">
    <source>
        <dbReference type="ARBA" id="ARBA00022490"/>
    </source>
</evidence>
<organism evidence="15 16">
    <name type="scientific">Lottia gigantea</name>
    <name type="common">Giant owl limpet</name>
    <dbReference type="NCBI Taxonomy" id="225164"/>
    <lineage>
        <taxon>Eukaryota</taxon>
        <taxon>Metazoa</taxon>
        <taxon>Spiralia</taxon>
        <taxon>Lophotrochozoa</taxon>
        <taxon>Mollusca</taxon>
        <taxon>Gastropoda</taxon>
        <taxon>Patellogastropoda</taxon>
        <taxon>Lottioidea</taxon>
        <taxon>Lottiidae</taxon>
        <taxon>Lottia</taxon>
    </lineage>
</organism>
<protein>
    <recommendedName>
        <fullName evidence="11">tubulin-glutamate carboxypeptidase</fullName>
        <ecNumber evidence="11">3.4.17.24</ecNumber>
    </recommendedName>
</protein>
<comment type="catalytic activity">
    <reaction evidence="10">
        <text>C-terminal L-alpha-aminoacyl-L-glutamyl-L-glutamyl-[tubulin] + H2O = C-terminal L-alpha-aminoacyl-L-glutamyl-[tubulin] + L-glutamate</text>
        <dbReference type="Rhea" id="RHEA:63792"/>
        <dbReference type="Rhea" id="RHEA-COMP:16435"/>
        <dbReference type="Rhea" id="RHEA-COMP:16436"/>
        <dbReference type="ChEBI" id="CHEBI:15377"/>
        <dbReference type="ChEBI" id="CHEBI:29985"/>
        <dbReference type="ChEBI" id="CHEBI:149555"/>
        <dbReference type="ChEBI" id="CHEBI:149556"/>
        <dbReference type="EC" id="3.4.17.24"/>
    </reaction>
    <physiologicalReaction direction="left-to-right" evidence="10">
        <dbReference type="Rhea" id="RHEA:63793"/>
    </physiologicalReaction>
</comment>
<dbReference type="InterPro" id="IPR050821">
    <property type="entry name" value="Cytosolic_carboxypeptidase"/>
</dbReference>
<dbReference type="AlphaFoldDB" id="V4B554"/>
<dbReference type="InterPro" id="IPR000834">
    <property type="entry name" value="Peptidase_M14"/>
</dbReference>
<keyword evidence="4" id="KW-0963">Cytoplasm</keyword>
<name>V4B554_LOTGI</name>
<dbReference type="PROSITE" id="PS52035">
    <property type="entry name" value="PEPTIDASE_M14"/>
    <property type="match status" value="1"/>
</dbReference>
<comment type="subcellular location">
    <subcellularLocation>
        <location evidence="2">Cytoplasm</location>
    </subcellularLocation>
</comment>
<dbReference type="Pfam" id="PF00246">
    <property type="entry name" value="Peptidase_M14"/>
    <property type="match status" value="1"/>
</dbReference>
<keyword evidence="9" id="KW-0482">Metalloprotease</keyword>
<dbReference type="PANTHER" id="PTHR12756:SF12">
    <property type="entry name" value="CYTOSOLIC CARBOXYPEPTIDASE-LIKE PROTEIN 5"/>
    <property type="match status" value="1"/>
</dbReference>
<evidence type="ECO:0000256" key="1">
    <source>
        <dbReference type="ARBA" id="ARBA00001947"/>
    </source>
</evidence>
<dbReference type="CDD" id="cd06236">
    <property type="entry name" value="M14_AGBL5_like"/>
    <property type="match status" value="1"/>
</dbReference>
<dbReference type="SUPFAM" id="SSF53187">
    <property type="entry name" value="Zn-dependent exopeptidases"/>
    <property type="match status" value="1"/>
</dbReference>
<dbReference type="GO" id="GO:0006508">
    <property type="term" value="P:proteolysis"/>
    <property type="evidence" value="ECO:0007669"/>
    <property type="project" value="UniProtKB-KW"/>
</dbReference>
<feature type="region of interest" description="Disordered" evidence="13">
    <location>
        <begin position="409"/>
        <end position="444"/>
    </location>
</feature>
<evidence type="ECO:0000256" key="5">
    <source>
        <dbReference type="ARBA" id="ARBA00022670"/>
    </source>
</evidence>
<evidence type="ECO:0000256" key="10">
    <source>
        <dbReference type="ARBA" id="ARBA00024524"/>
    </source>
</evidence>
<evidence type="ECO:0000259" key="14">
    <source>
        <dbReference type="PROSITE" id="PS52035"/>
    </source>
</evidence>
<dbReference type="GeneID" id="20229621"/>